<evidence type="ECO:0000313" key="3">
    <source>
        <dbReference type="Proteomes" id="UP000007151"/>
    </source>
</evidence>
<protein>
    <submittedName>
        <fullName evidence="2">Uncharacterized protein</fullName>
    </submittedName>
</protein>
<reference evidence="2 3" key="1">
    <citation type="journal article" date="2011" name="Cell">
        <title>The monarch butterfly genome yields insights into long-distance migration.</title>
        <authorList>
            <person name="Zhan S."/>
            <person name="Merlin C."/>
            <person name="Boore J.L."/>
            <person name="Reppert S.M."/>
        </authorList>
    </citation>
    <scope>NUCLEOTIDE SEQUENCE [LARGE SCALE GENOMIC DNA]</scope>
    <source>
        <strain evidence="2">F-2</strain>
    </source>
</reference>
<proteinExistence type="predicted"/>
<name>A0A212EKF2_DANPL</name>
<dbReference type="EMBL" id="AGBW02014294">
    <property type="protein sequence ID" value="OWR41928.1"/>
    <property type="molecule type" value="Genomic_DNA"/>
</dbReference>
<comment type="caution">
    <text evidence="2">The sequence shown here is derived from an EMBL/GenBank/DDBJ whole genome shotgun (WGS) entry which is preliminary data.</text>
</comment>
<dbReference type="eggNOG" id="ENOG502TC6X">
    <property type="taxonomic scope" value="Eukaryota"/>
</dbReference>
<feature type="region of interest" description="Disordered" evidence="1">
    <location>
        <begin position="1"/>
        <end position="38"/>
    </location>
</feature>
<dbReference type="KEGG" id="dpl:KGM_215145"/>
<sequence>MDNAKTLKDRGDNAKKNKIRAKKDVKTKNDRGDSQIKSFFDKSSESVKRAEIKSETPKTFDITKRQSEYEKENKKLMEKRRKIRDKYTIKNYLGPDVNKQVAPKEVKVEIKKDVAMPSKQEQNDKIILTKSDTKTYKIEKENQKVPVIKTITCKHDSRVYKAVTFRAPRQKPTSLQINIPTVTRNNNHINRIPKLIKQKLNTPSKTSVKPNTEKKIGRKCRRWTRGQISSPVLRTGHSPTTEVAKWAPDCINKHTKPYYEAWINTTLTAISKDTKGKNLNAKQLMKSFKQALERVQSPDLVYKDFTDERNVGRIKINHK</sequence>
<dbReference type="Proteomes" id="UP000007151">
    <property type="component" value="Unassembled WGS sequence"/>
</dbReference>
<keyword evidence="3" id="KW-1185">Reference proteome</keyword>
<organism evidence="2 3">
    <name type="scientific">Danaus plexippus plexippus</name>
    <dbReference type="NCBI Taxonomy" id="278856"/>
    <lineage>
        <taxon>Eukaryota</taxon>
        <taxon>Metazoa</taxon>
        <taxon>Ecdysozoa</taxon>
        <taxon>Arthropoda</taxon>
        <taxon>Hexapoda</taxon>
        <taxon>Insecta</taxon>
        <taxon>Pterygota</taxon>
        <taxon>Neoptera</taxon>
        <taxon>Endopterygota</taxon>
        <taxon>Lepidoptera</taxon>
        <taxon>Glossata</taxon>
        <taxon>Ditrysia</taxon>
        <taxon>Papilionoidea</taxon>
        <taxon>Nymphalidae</taxon>
        <taxon>Danainae</taxon>
        <taxon>Danaini</taxon>
        <taxon>Danaina</taxon>
        <taxon>Danaus</taxon>
        <taxon>Danaus</taxon>
    </lineage>
</organism>
<evidence type="ECO:0000256" key="1">
    <source>
        <dbReference type="SAM" id="MobiDB-lite"/>
    </source>
</evidence>
<evidence type="ECO:0000313" key="2">
    <source>
        <dbReference type="EMBL" id="OWR41928.1"/>
    </source>
</evidence>
<feature type="compositionally biased region" description="Basic and acidic residues" evidence="1">
    <location>
        <begin position="1"/>
        <end position="15"/>
    </location>
</feature>
<dbReference type="AlphaFoldDB" id="A0A212EKF2"/>
<gene>
    <name evidence="2" type="ORF">KGM_215145</name>
</gene>
<accession>A0A212EKF2</accession>
<dbReference type="InParanoid" id="A0A212EKF2"/>
<feature type="compositionally biased region" description="Basic and acidic residues" evidence="1">
    <location>
        <begin position="22"/>
        <end position="38"/>
    </location>
</feature>